<feature type="active site" description="Charge relay system" evidence="5">
    <location>
        <position position="146"/>
    </location>
</feature>
<feature type="chain" id="PRO_5034083500" description="Peptidase S8/S53 domain-containing protein" evidence="6">
    <location>
        <begin position="19"/>
        <end position="393"/>
    </location>
</feature>
<evidence type="ECO:0000259" key="8">
    <source>
        <dbReference type="Pfam" id="PF05922"/>
    </source>
</evidence>
<evidence type="ECO:0000313" key="10">
    <source>
        <dbReference type="Proteomes" id="UP000663853"/>
    </source>
</evidence>
<evidence type="ECO:0000256" key="3">
    <source>
        <dbReference type="ARBA" id="ARBA00022801"/>
    </source>
</evidence>
<keyword evidence="2 5" id="KW-0645">Protease</keyword>
<dbReference type="CDD" id="cd04077">
    <property type="entry name" value="Peptidases_S8_PCSK9_ProteinaseK_like"/>
    <property type="match status" value="1"/>
</dbReference>
<evidence type="ECO:0000256" key="1">
    <source>
        <dbReference type="ARBA" id="ARBA00011073"/>
    </source>
</evidence>
<dbReference type="InterPro" id="IPR015500">
    <property type="entry name" value="Peptidase_S8_subtilisin-rel"/>
</dbReference>
<dbReference type="InterPro" id="IPR036852">
    <property type="entry name" value="Peptidase_S8/S53_dom_sf"/>
</dbReference>
<dbReference type="PANTHER" id="PTHR43806:SF66">
    <property type="entry name" value="SERIN ENDOPEPTIDASE"/>
    <property type="match status" value="1"/>
</dbReference>
<dbReference type="PANTHER" id="PTHR43806">
    <property type="entry name" value="PEPTIDASE S8"/>
    <property type="match status" value="1"/>
</dbReference>
<protein>
    <recommendedName>
        <fullName evidence="11">Peptidase S8/S53 domain-containing protein</fullName>
    </recommendedName>
</protein>
<evidence type="ECO:0000313" key="9">
    <source>
        <dbReference type="EMBL" id="CAE6454206.1"/>
    </source>
</evidence>
<evidence type="ECO:0008006" key="11">
    <source>
        <dbReference type="Google" id="ProtNLM"/>
    </source>
</evidence>
<feature type="active site" description="Charge relay system" evidence="5">
    <location>
        <position position="342"/>
    </location>
</feature>
<feature type="signal peptide" evidence="6">
    <location>
        <begin position="1"/>
        <end position="18"/>
    </location>
</feature>
<dbReference type="Pfam" id="PF00082">
    <property type="entry name" value="Peptidase_S8"/>
    <property type="match status" value="1"/>
</dbReference>
<dbReference type="InterPro" id="IPR037045">
    <property type="entry name" value="S8pro/Inhibitor_I9_sf"/>
</dbReference>
<organism evidence="9 10">
    <name type="scientific">Rhizoctonia solani</name>
    <dbReference type="NCBI Taxonomy" id="456999"/>
    <lineage>
        <taxon>Eukaryota</taxon>
        <taxon>Fungi</taxon>
        <taxon>Dikarya</taxon>
        <taxon>Basidiomycota</taxon>
        <taxon>Agaricomycotina</taxon>
        <taxon>Agaricomycetes</taxon>
        <taxon>Cantharellales</taxon>
        <taxon>Ceratobasidiaceae</taxon>
        <taxon>Rhizoctonia</taxon>
    </lineage>
</organism>
<keyword evidence="3 5" id="KW-0378">Hydrolase</keyword>
<sequence>MRTAFVISALAFIVPALGAPTIIPITKRAGPVKSNSYIVQLKDGVASDSSLAMLKRKLAPGSSITYNYAPLWNGFAATLNNDGLKFVQRMSEVALIEQDSIRSLAEYEDNSALGDISPAVEHYPELVGRAETSGGSGKGAIIYGIDTGIYTQHNCFGGRAKPGKSFVDVMVMGESDTNDGNGHGTHTAGTAVGKGYGIAQYAIIVAVKVLNAQGSGPTSGVMAGIKWAYDDFKAGNKLAVATMSLGGRDPLGQDTSIDKMVQNAIAGGLHFTIAAGNDGLDAGTTTPARVDEANTIGAVDMKNQRAYFSNFGPKIDVWAPGVNIKSAWIGKPDAENTISGTSMATPYVAGILVNALDKYGSRTPAELSQDLKDHAKPVVTGGLTSNNLLATPW</sequence>
<dbReference type="SUPFAM" id="SSF52743">
    <property type="entry name" value="Subtilisin-like"/>
    <property type="match status" value="1"/>
</dbReference>
<gene>
    <name evidence="9" type="ORF">RDB_LOCUS52844</name>
</gene>
<comment type="caution">
    <text evidence="9">The sequence shown here is derived from an EMBL/GenBank/DDBJ whole genome shotgun (WGS) entry which is preliminary data.</text>
</comment>
<dbReference type="PROSITE" id="PS00138">
    <property type="entry name" value="SUBTILASE_SER"/>
    <property type="match status" value="1"/>
</dbReference>
<name>A0A8H3BC87_9AGAM</name>
<evidence type="ECO:0000259" key="7">
    <source>
        <dbReference type="Pfam" id="PF00082"/>
    </source>
</evidence>
<comment type="similarity">
    <text evidence="1 5">Belongs to the peptidase S8 family.</text>
</comment>
<feature type="active site" description="Charge relay system" evidence="5">
    <location>
        <position position="183"/>
    </location>
</feature>
<dbReference type="InterPro" id="IPR010259">
    <property type="entry name" value="S8pro/Inhibitor_I9"/>
</dbReference>
<dbReference type="PROSITE" id="PS51892">
    <property type="entry name" value="SUBTILASE"/>
    <property type="match status" value="1"/>
</dbReference>
<accession>A0A8H3BC87</accession>
<keyword evidence="6" id="KW-0732">Signal</keyword>
<reference evidence="9" key="1">
    <citation type="submission" date="2021-01" db="EMBL/GenBank/DDBJ databases">
        <authorList>
            <person name="Kaushik A."/>
        </authorList>
    </citation>
    <scope>NUCLEOTIDE SEQUENCE</scope>
    <source>
        <strain evidence="9">AG6-10EEA</strain>
    </source>
</reference>
<dbReference type="InterPro" id="IPR023828">
    <property type="entry name" value="Peptidase_S8_Ser-AS"/>
</dbReference>
<keyword evidence="4 5" id="KW-0720">Serine protease</keyword>
<dbReference type="GO" id="GO:0005615">
    <property type="term" value="C:extracellular space"/>
    <property type="evidence" value="ECO:0007669"/>
    <property type="project" value="TreeGrafter"/>
</dbReference>
<dbReference type="Pfam" id="PF05922">
    <property type="entry name" value="Inhibitor_I9"/>
    <property type="match status" value="1"/>
</dbReference>
<evidence type="ECO:0000256" key="4">
    <source>
        <dbReference type="ARBA" id="ARBA00022825"/>
    </source>
</evidence>
<dbReference type="Gene3D" id="3.40.50.200">
    <property type="entry name" value="Peptidase S8/S53 domain"/>
    <property type="match status" value="1"/>
</dbReference>
<evidence type="ECO:0000256" key="5">
    <source>
        <dbReference type="PROSITE-ProRule" id="PRU01240"/>
    </source>
</evidence>
<feature type="domain" description="Inhibitor I9" evidence="8">
    <location>
        <begin position="36"/>
        <end position="104"/>
    </location>
</feature>
<feature type="domain" description="Peptidase S8/S53" evidence="7">
    <location>
        <begin position="137"/>
        <end position="378"/>
    </location>
</feature>
<dbReference type="Proteomes" id="UP000663853">
    <property type="component" value="Unassembled WGS sequence"/>
</dbReference>
<dbReference type="InterPro" id="IPR000209">
    <property type="entry name" value="Peptidase_S8/S53_dom"/>
</dbReference>
<dbReference type="PRINTS" id="PR00723">
    <property type="entry name" value="SUBTILISIN"/>
</dbReference>
<evidence type="ECO:0000256" key="2">
    <source>
        <dbReference type="ARBA" id="ARBA00022670"/>
    </source>
</evidence>
<dbReference type="AlphaFoldDB" id="A0A8H3BC87"/>
<dbReference type="SUPFAM" id="SSF54897">
    <property type="entry name" value="Protease propeptides/inhibitors"/>
    <property type="match status" value="1"/>
</dbReference>
<dbReference type="EMBL" id="CAJMXA010001187">
    <property type="protein sequence ID" value="CAE6454206.1"/>
    <property type="molecule type" value="Genomic_DNA"/>
</dbReference>
<dbReference type="InterPro" id="IPR034193">
    <property type="entry name" value="PCSK9_ProteinaseK-like"/>
</dbReference>
<dbReference type="Gene3D" id="3.30.70.80">
    <property type="entry name" value="Peptidase S8 propeptide/proteinase inhibitor I9"/>
    <property type="match status" value="1"/>
</dbReference>
<dbReference type="GO" id="GO:0006508">
    <property type="term" value="P:proteolysis"/>
    <property type="evidence" value="ECO:0007669"/>
    <property type="project" value="UniProtKB-KW"/>
</dbReference>
<dbReference type="GO" id="GO:0004252">
    <property type="term" value="F:serine-type endopeptidase activity"/>
    <property type="evidence" value="ECO:0007669"/>
    <property type="project" value="UniProtKB-UniRule"/>
</dbReference>
<dbReference type="InterPro" id="IPR050131">
    <property type="entry name" value="Peptidase_S8_subtilisin-like"/>
</dbReference>
<proteinExistence type="inferred from homology"/>
<evidence type="ECO:0000256" key="6">
    <source>
        <dbReference type="SAM" id="SignalP"/>
    </source>
</evidence>